<reference evidence="6" key="1">
    <citation type="submission" date="2021-01" db="EMBL/GenBank/DDBJ databases">
        <authorList>
            <person name="Corre E."/>
            <person name="Pelletier E."/>
            <person name="Niang G."/>
            <person name="Scheremetjew M."/>
            <person name="Finn R."/>
            <person name="Kale V."/>
            <person name="Holt S."/>
            <person name="Cochrane G."/>
            <person name="Meng A."/>
            <person name="Brown T."/>
            <person name="Cohen L."/>
        </authorList>
    </citation>
    <scope>NUCLEOTIDE SEQUENCE</scope>
    <source>
        <strain evidence="6">SAG 36.94</strain>
    </source>
</reference>
<dbReference type="InterPro" id="IPR051431">
    <property type="entry name" value="TFIID_subunit_9"/>
</dbReference>
<dbReference type="GO" id="GO:0051123">
    <property type="term" value="P:RNA polymerase II preinitiation complex assembly"/>
    <property type="evidence" value="ECO:0007669"/>
    <property type="project" value="TreeGrafter"/>
</dbReference>
<evidence type="ECO:0000256" key="5">
    <source>
        <dbReference type="ARBA" id="ARBA00023242"/>
    </source>
</evidence>
<keyword evidence="3" id="KW-0805">Transcription regulation</keyword>
<dbReference type="GO" id="GO:0003713">
    <property type="term" value="F:transcription coactivator activity"/>
    <property type="evidence" value="ECO:0007669"/>
    <property type="project" value="TreeGrafter"/>
</dbReference>
<keyword evidence="4" id="KW-0804">Transcription</keyword>
<protein>
    <recommendedName>
        <fullName evidence="7">Transcription initiation factor TFIID subunit 9</fullName>
    </recommendedName>
</protein>
<dbReference type="AlphaFoldDB" id="A0A7S1T9Q4"/>
<evidence type="ECO:0008006" key="7">
    <source>
        <dbReference type="Google" id="ProtNLM"/>
    </source>
</evidence>
<dbReference type="GO" id="GO:0000124">
    <property type="term" value="C:SAGA complex"/>
    <property type="evidence" value="ECO:0007669"/>
    <property type="project" value="TreeGrafter"/>
</dbReference>
<evidence type="ECO:0000256" key="1">
    <source>
        <dbReference type="ARBA" id="ARBA00004123"/>
    </source>
</evidence>
<name>A0A7S1T9Q4_9RHOD</name>
<dbReference type="Gene3D" id="1.10.20.10">
    <property type="entry name" value="Histone, subunit A"/>
    <property type="match status" value="1"/>
</dbReference>
<organism evidence="6">
    <name type="scientific">Compsopogon caeruleus</name>
    <dbReference type="NCBI Taxonomy" id="31354"/>
    <lineage>
        <taxon>Eukaryota</taxon>
        <taxon>Rhodophyta</taxon>
        <taxon>Compsopogonophyceae</taxon>
        <taxon>Compsopogonales</taxon>
        <taxon>Compsopogonaceae</taxon>
        <taxon>Compsopogon</taxon>
    </lineage>
</organism>
<evidence type="ECO:0000256" key="2">
    <source>
        <dbReference type="ARBA" id="ARBA00007646"/>
    </source>
</evidence>
<evidence type="ECO:0000313" key="6">
    <source>
        <dbReference type="EMBL" id="CAD9230119.1"/>
    </source>
</evidence>
<keyword evidence="5" id="KW-0539">Nucleus</keyword>
<accession>A0A7S1T9Q4</accession>
<dbReference type="EMBL" id="HBGH01004274">
    <property type="protein sequence ID" value="CAD9230119.1"/>
    <property type="molecule type" value="Transcribed_RNA"/>
</dbReference>
<dbReference type="FunFam" id="1.10.20.10:FF:000018">
    <property type="entry name" value="Transcription initiation factor TFIID subunit 9"/>
    <property type="match status" value="1"/>
</dbReference>
<evidence type="ECO:0000256" key="3">
    <source>
        <dbReference type="ARBA" id="ARBA00023015"/>
    </source>
</evidence>
<dbReference type="PANTHER" id="PTHR48068:SF4">
    <property type="entry name" value="TATA-BOX BINDING PROTEIN ASSOCIATED FACTOR 9"/>
    <property type="match status" value="1"/>
</dbReference>
<comment type="similarity">
    <text evidence="2">Belongs to the TAF9 family.</text>
</comment>
<dbReference type="GO" id="GO:0005669">
    <property type="term" value="C:transcription factor TFIID complex"/>
    <property type="evidence" value="ECO:0007669"/>
    <property type="project" value="TreeGrafter"/>
</dbReference>
<dbReference type="InterPro" id="IPR009072">
    <property type="entry name" value="Histone-fold"/>
</dbReference>
<evidence type="ECO:0000256" key="4">
    <source>
        <dbReference type="ARBA" id="ARBA00023163"/>
    </source>
</evidence>
<dbReference type="SUPFAM" id="SSF47113">
    <property type="entry name" value="Histone-fold"/>
    <property type="match status" value="1"/>
</dbReference>
<comment type="subcellular location">
    <subcellularLocation>
        <location evidence="1">Nucleus</location>
    </subcellularLocation>
</comment>
<gene>
    <name evidence="6" type="ORF">CCAE0312_LOCUS2365</name>
</gene>
<dbReference type="GO" id="GO:0046982">
    <property type="term" value="F:protein heterodimerization activity"/>
    <property type="evidence" value="ECO:0007669"/>
    <property type="project" value="InterPro"/>
</dbReference>
<proteinExistence type="inferred from homology"/>
<sequence length="149" mass="16821">MEKSQSSSDMDGREGPRDAFVLARLLRGMGVESYDDRVIHQLLELVHRYVTNVLDEARTYSDHAGKSEIDLDDVKLAIQSCVRVSFTSPPSREVLLQLARERNAIPLPDIEARGEGIQLPPEKFQLTKQAYRVRVKRTAAESQDTGQLQ</sequence>
<dbReference type="Pfam" id="PF02291">
    <property type="entry name" value="TFIID-31kDa"/>
    <property type="match status" value="1"/>
</dbReference>
<dbReference type="InterPro" id="IPR003162">
    <property type="entry name" value="TFIID-31"/>
</dbReference>
<dbReference type="CDD" id="cd07979">
    <property type="entry name" value="HFD_TAF9"/>
    <property type="match status" value="1"/>
</dbReference>
<dbReference type="PANTHER" id="PTHR48068">
    <property type="entry name" value="TAF9 RNA POLYMERASE II, TATA BOX-BINDING PROTEIN (TBP)-ASSOCIATED FACTOR"/>
    <property type="match status" value="1"/>
</dbReference>
<dbReference type="GO" id="GO:0016251">
    <property type="term" value="F:RNA polymerase II general transcription initiation factor activity"/>
    <property type="evidence" value="ECO:0007669"/>
    <property type="project" value="TreeGrafter"/>
</dbReference>